<dbReference type="GO" id="GO:0004190">
    <property type="term" value="F:aspartic-type endopeptidase activity"/>
    <property type="evidence" value="ECO:0007669"/>
    <property type="project" value="InterPro"/>
</dbReference>
<keyword evidence="6" id="KW-1185">Reference proteome</keyword>
<evidence type="ECO:0000256" key="1">
    <source>
        <dbReference type="ARBA" id="ARBA00022801"/>
    </source>
</evidence>
<dbReference type="InterPro" id="IPR018061">
    <property type="entry name" value="Retropepsins"/>
</dbReference>
<dbReference type="InterPro" id="IPR001995">
    <property type="entry name" value="Peptidase_A2_cat"/>
</dbReference>
<keyword evidence="1" id="KW-0378">Hydrolase</keyword>
<dbReference type="GO" id="GO:0006508">
    <property type="term" value="P:proteolysis"/>
    <property type="evidence" value="ECO:0007669"/>
    <property type="project" value="InterPro"/>
</dbReference>
<comment type="caution">
    <text evidence="4">The sequence shown here is derived from an EMBL/GenBank/DDBJ whole genome shotgun (WGS) entry which is preliminary data.</text>
</comment>
<feature type="region of interest" description="Disordered" evidence="2">
    <location>
        <begin position="170"/>
        <end position="194"/>
    </location>
</feature>
<name>A0A835NCQ4_9PASS</name>
<dbReference type="EMBL" id="JADDUC010000652">
    <property type="protein sequence ID" value="KAG0112932.1"/>
    <property type="molecule type" value="Genomic_DNA"/>
</dbReference>
<dbReference type="PROSITE" id="PS50175">
    <property type="entry name" value="ASP_PROT_RETROV"/>
    <property type="match status" value="1"/>
</dbReference>
<evidence type="ECO:0000313" key="6">
    <source>
        <dbReference type="Proteomes" id="UP000618051"/>
    </source>
</evidence>
<dbReference type="AlphaFoldDB" id="A0A835NCQ4"/>
<dbReference type="EMBL" id="JADDUC020000097">
    <property type="protein sequence ID" value="KAI1229526.1"/>
    <property type="molecule type" value="Genomic_DNA"/>
</dbReference>
<evidence type="ECO:0000256" key="2">
    <source>
        <dbReference type="SAM" id="MobiDB-lite"/>
    </source>
</evidence>
<dbReference type="SUPFAM" id="SSF50630">
    <property type="entry name" value="Acid proteases"/>
    <property type="match status" value="1"/>
</dbReference>
<reference evidence="5" key="3">
    <citation type="submission" date="2022-01" db="EMBL/GenBank/DDBJ databases">
        <authorList>
            <person name="Rubenstein D.R."/>
        </authorList>
    </citation>
    <scope>NUCLEOTIDE SEQUENCE</scope>
    <source>
        <strain evidence="5">SS15</strain>
        <tissue evidence="5">Liver</tissue>
    </source>
</reference>
<feature type="domain" description="Peptidase A2" evidence="3">
    <location>
        <begin position="90"/>
        <end position="125"/>
    </location>
</feature>
<evidence type="ECO:0000313" key="4">
    <source>
        <dbReference type="EMBL" id="KAG0112932.1"/>
    </source>
</evidence>
<protein>
    <recommendedName>
        <fullName evidence="3">Peptidase A2 domain-containing protein</fullName>
    </recommendedName>
</protein>
<sequence length="217" mass="24277">MEKVSRSIPEELTTALGGQVYPRYQMQITGIRMQSDRATLKKKSTSTGGRRKRRTEGYKLKLLRKRRWQLPLNHWSNREKHLNGGTLMAKAALLDTGLDVTIVPSFAWPASWPLNTGRPVMGVGGVKMTQDLRNRPRWERVGGKAAGIANQPESFWPLSMATPPPCWAKPAPWKGGPSPAPSQAHRPAEGPGGPCYLHCLRKEKETQFQITSFKINQ</sequence>
<dbReference type="InterPro" id="IPR021109">
    <property type="entry name" value="Peptidase_aspartic_dom_sf"/>
</dbReference>
<accession>A0A835NCQ4</accession>
<dbReference type="Proteomes" id="UP000618051">
    <property type="component" value="Unassembled WGS sequence"/>
</dbReference>
<reference evidence="5 6" key="2">
    <citation type="journal article" date="2021" name="J. Hered.">
        <title>Feather Gene Expression Elucidates the Developmental Basis of Plumage Iridescence in African Starlings.</title>
        <authorList>
            <person name="Rubenstein D.R."/>
            <person name="Corvelo A."/>
            <person name="MacManes M.D."/>
            <person name="Maia R."/>
            <person name="Narzisi G."/>
            <person name="Rousaki A."/>
            <person name="Vandenabeele P."/>
            <person name="Shawkey M.D."/>
            <person name="Solomon J."/>
        </authorList>
    </citation>
    <scope>NUCLEOTIDE SEQUENCE [LARGE SCALE GENOMIC DNA]</scope>
    <source>
        <strain evidence="5">SS15</strain>
    </source>
</reference>
<evidence type="ECO:0000313" key="5">
    <source>
        <dbReference type="EMBL" id="KAI1229526.1"/>
    </source>
</evidence>
<gene>
    <name evidence="5" type="ORF">IHE44_0015205</name>
    <name evidence="4" type="ORF">IHE44_012883</name>
</gene>
<reference evidence="4" key="1">
    <citation type="submission" date="2020-10" db="EMBL/GenBank/DDBJ databases">
        <title>Feather gene expression reveals the developmental basis of iridescence in African starlings.</title>
        <authorList>
            <person name="Rubenstein D.R."/>
        </authorList>
    </citation>
    <scope>NUCLEOTIDE SEQUENCE</scope>
    <source>
        <strain evidence="4">SS15</strain>
        <tissue evidence="4">Liver</tissue>
    </source>
</reference>
<organism evidence="4">
    <name type="scientific">Lamprotornis superbus</name>
    <dbReference type="NCBI Taxonomy" id="245042"/>
    <lineage>
        <taxon>Eukaryota</taxon>
        <taxon>Metazoa</taxon>
        <taxon>Chordata</taxon>
        <taxon>Craniata</taxon>
        <taxon>Vertebrata</taxon>
        <taxon>Euteleostomi</taxon>
        <taxon>Archelosauria</taxon>
        <taxon>Archosauria</taxon>
        <taxon>Dinosauria</taxon>
        <taxon>Saurischia</taxon>
        <taxon>Theropoda</taxon>
        <taxon>Coelurosauria</taxon>
        <taxon>Aves</taxon>
        <taxon>Neognathae</taxon>
        <taxon>Neoaves</taxon>
        <taxon>Telluraves</taxon>
        <taxon>Australaves</taxon>
        <taxon>Passeriformes</taxon>
        <taxon>Sturnidae</taxon>
        <taxon>Lamprotornis</taxon>
    </lineage>
</organism>
<dbReference type="Gene3D" id="2.40.70.10">
    <property type="entry name" value="Acid Proteases"/>
    <property type="match status" value="1"/>
</dbReference>
<evidence type="ECO:0000259" key="3">
    <source>
        <dbReference type="PROSITE" id="PS50175"/>
    </source>
</evidence>
<proteinExistence type="predicted"/>
<dbReference type="Pfam" id="PF00077">
    <property type="entry name" value="RVP"/>
    <property type="match status" value="1"/>
</dbReference>